<keyword evidence="1" id="KW-1133">Transmembrane helix</keyword>
<feature type="transmembrane region" description="Helical" evidence="1">
    <location>
        <begin position="5"/>
        <end position="22"/>
    </location>
</feature>
<sequence>MPKYFFELFVFLIFLIGVLGLVSGKVELSGFISSVIAFTILESLRRKSEKKKKDIHYDERVIKNIYKFTSTVLLIAVSVLLVFLAINSYLLGINTIQINYLMLYLIVTFYISLFLGPTIIKDK</sequence>
<feature type="transmembrane region" description="Helical" evidence="1">
    <location>
        <begin position="98"/>
        <end position="120"/>
    </location>
</feature>
<keyword evidence="1" id="KW-0472">Membrane</keyword>
<dbReference type="KEGG" id="sje:AAV35_006480"/>
<evidence type="ECO:0000313" key="5">
    <source>
        <dbReference type="Proteomes" id="UP000092654"/>
    </source>
</evidence>
<evidence type="ECO:0000313" key="2">
    <source>
        <dbReference type="EMBL" id="ANC70217.1"/>
    </source>
</evidence>
<organism evidence="3 4">
    <name type="scientific">Salimicrobium jeotgali</name>
    <dbReference type="NCBI Taxonomy" id="1230341"/>
    <lineage>
        <taxon>Bacteria</taxon>
        <taxon>Bacillati</taxon>
        <taxon>Bacillota</taxon>
        <taxon>Bacilli</taxon>
        <taxon>Bacillales</taxon>
        <taxon>Bacillaceae</taxon>
        <taxon>Salimicrobium</taxon>
    </lineage>
</organism>
<dbReference type="EMBL" id="AMPQ01000002">
    <property type="protein sequence ID" value="EKE32672.1"/>
    <property type="molecule type" value="Genomic_DNA"/>
</dbReference>
<evidence type="ECO:0000313" key="3">
    <source>
        <dbReference type="EMBL" id="EKE32672.1"/>
    </source>
</evidence>
<dbReference type="AlphaFoldDB" id="K2GEP1"/>
<evidence type="ECO:0000256" key="1">
    <source>
        <dbReference type="SAM" id="Phobius"/>
    </source>
</evidence>
<evidence type="ECO:0000313" key="4">
    <source>
        <dbReference type="Proteomes" id="UP000011746"/>
    </source>
</evidence>
<dbReference type="EMBL" id="CP011361">
    <property type="protein sequence ID" value="ANC70217.1"/>
    <property type="molecule type" value="Genomic_DNA"/>
</dbReference>
<proteinExistence type="predicted"/>
<dbReference type="OrthoDB" id="2885099at2"/>
<protein>
    <submittedName>
        <fullName evidence="3">Uncharacterized protein</fullName>
    </submittedName>
</protein>
<dbReference type="Proteomes" id="UP000092654">
    <property type="component" value="Chromosome"/>
</dbReference>
<gene>
    <name evidence="2" type="ORF">AAV35_006480</name>
    <name evidence="3" type="ORF">MJ3_01902</name>
</gene>
<keyword evidence="4" id="KW-1185">Reference proteome</keyword>
<reference evidence="2" key="3">
    <citation type="submission" date="2016-11" db="EMBL/GenBank/DDBJ databases">
        <title>Salimicrobium jeotgali MJ3, isolated from Myulchi jeot, a traditional Korean fermented seafood.</title>
        <authorList>
            <person name="Kim K.H."/>
            <person name="Jeon C.O."/>
            <person name="Jin H.M."/>
        </authorList>
    </citation>
    <scope>NUCLEOTIDE SEQUENCE</scope>
    <source>
        <strain evidence="2">MJ3</strain>
    </source>
</reference>
<reference evidence="3 4" key="1">
    <citation type="journal article" date="2012" name="J. Bacteriol.">
        <title>Draft Genome Sequence of Salimicrobium sp. Strain MJ3, Isolated from Myulchi-Jeot, Korean Fermented Seafood.</title>
        <authorList>
            <person name="Lee S.H."/>
            <person name="Jung J.Y."/>
            <person name="Jeon C.O."/>
        </authorList>
    </citation>
    <scope>NUCLEOTIDE SEQUENCE [LARGE SCALE GENOMIC DNA]</scope>
    <source>
        <strain evidence="3 4">MJ3</strain>
    </source>
</reference>
<keyword evidence="1" id="KW-0812">Transmembrane</keyword>
<feature type="transmembrane region" description="Helical" evidence="1">
    <location>
        <begin position="65"/>
        <end position="86"/>
    </location>
</feature>
<reference evidence="5" key="2">
    <citation type="submission" date="2015-06" db="EMBL/GenBank/DDBJ databases">
        <title>Salimicrobium jeotgali MJ3, isolated from Myulchi jeot, a traditional Korean fermented seafood.</title>
        <authorList>
            <person name="Kim K.H."/>
            <person name="Jeon C.O."/>
            <person name="Jin H.M."/>
        </authorList>
    </citation>
    <scope>NUCLEOTIDE SEQUENCE [LARGE SCALE GENOMIC DNA]</scope>
    <source>
        <strain evidence="5">MJ3</strain>
    </source>
</reference>
<name>K2GEP1_9BACI</name>
<dbReference type="RefSeq" id="WP_008587651.1">
    <property type="nucleotide sequence ID" value="NZ_AMPQ01000002.1"/>
</dbReference>
<accession>K2GEP1</accession>
<dbReference type="Proteomes" id="UP000011746">
    <property type="component" value="Unassembled WGS sequence"/>
</dbReference>